<dbReference type="EMBL" id="CP001943">
    <property type="protein sequence ID" value="ADM11016.1"/>
    <property type="molecule type" value="Genomic_DNA"/>
</dbReference>
<comment type="pathway">
    <text evidence="1">Isoprenoid biosynthesis; dimethylallyl diphosphate biosynthesis; dimethylallyl diphosphate from isopentenyl diphosphate: step 1/1.</text>
</comment>
<feature type="domain" description="Nudix hydrolase" evidence="7">
    <location>
        <begin position="33"/>
        <end position="213"/>
    </location>
</feature>
<dbReference type="PIRSF" id="PIRSF018427">
    <property type="entry name" value="Isopntndiph_ism"/>
    <property type="match status" value="1"/>
</dbReference>
<dbReference type="InterPro" id="IPR000086">
    <property type="entry name" value="NUDIX_hydrolase_dom"/>
</dbReference>
<reference evidence="8 9" key="1">
    <citation type="journal article" date="2010" name="Nat. Commun.">
        <title>The complete sequence of the smallest known nuclear genome from the microsporidian Encephalitozoon intestinalis.</title>
        <authorList>
            <person name="Corradi N."/>
            <person name="Pombert J.-F."/>
            <person name="Farinelli L."/>
            <person name="Didier E.S."/>
            <person name="Keeling P.J."/>
        </authorList>
    </citation>
    <scope>NUCLEOTIDE SEQUENCE [LARGE SCALE GENOMIC DNA]</scope>
    <source>
        <strain evidence="8 9">ATCC 50506</strain>
    </source>
</reference>
<evidence type="ECO:0000256" key="3">
    <source>
        <dbReference type="ARBA" id="ARBA00012057"/>
    </source>
</evidence>
<accession>E0S5N1</accession>
<dbReference type="CDD" id="cd02885">
    <property type="entry name" value="NUDIX_IPP_Isomerase"/>
    <property type="match status" value="1"/>
</dbReference>
<evidence type="ECO:0000256" key="4">
    <source>
        <dbReference type="ARBA" id="ARBA00023229"/>
    </source>
</evidence>
<dbReference type="GO" id="GO:0050992">
    <property type="term" value="P:dimethylallyl diphosphate biosynthetic process"/>
    <property type="evidence" value="ECO:0007669"/>
    <property type="project" value="UniProtKB-UniPathway"/>
</dbReference>
<dbReference type="PANTHER" id="PTHR10885:SF0">
    <property type="entry name" value="ISOPENTENYL-DIPHOSPHATE DELTA-ISOMERASE"/>
    <property type="match status" value="1"/>
</dbReference>
<organism evidence="8 9">
    <name type="scientific">Encephalitozoon intestinalis (strain ATCC 50506)</name>
    <name type="common">Microsporidian parasite</name>
    <name type="synonym">Septata intestinalis</name>
    <dbReference type="NCBI Taxonomy" id="876142"/>
    <lineage>
        <taxon>Eukaryota</taxon>
        <taxon>Fungi</taxon>
        <taxon>Fungi incertae sedis</taxon>
        <taxon>Microsporidia</taxon>
        <taxon>Unikaryonidae</taxon>
        <taxon>Encephalitozoon</taxon>
    </lineage>
</organism>
<evidence type="ECO:0000256" key="5">
    <source>
        <dbReference type="ARBA" id="ARBA00023235"/>
    </source>
</evidence>
<proteinExistence type="inferred from homology"/>
<dbReference type="EC" id="5.3.3.2" evidence="3"/>
<evidence type="ECO:0000313" key="9">
    <source>
        <dbReference type="Proteomes" id="UP000002313"/>
    </source>
</evidence>
<dbReference type="UniPathway" id="UPA00059">
    <property type="reaction ID" value="UER00104"/>
</dbReference>
<evidence type="ECO:0000259" key="7">
    <source>
        <dbReference type="PROSITE" id="PS51462"/>
    </source>
</evidence>
<dbReference type="AlphaFoldDB" id="E0S5N1"/>
<dbReference type="VEuPathDB" id="MicrosporidiaDB:Eint_020150"/>
<reference evidence="8 9" key="2">
    <citation type="journal article" date="2012" name="Proc. Natl. Acad. Sci. U.S.A.">
        <title>Gain and loss of multiple functionally related, horizontally transferred genes in the reduced genomes of two microsporidian parasites.</title>
        <authorList>
            <person name="Pombert J.-F."/>
            <person name="Selman M."/>
            <person name="Burki F."/>
            <person name="Bardell F.T."/>
            <person name="Farinelli L."/>
            <person name="Solter L.F."/>
            <person name="Whitman D.W."/>
            <person name="Weiss L.M."/>
            <person name="Corradi N."/>
            <person name="Keeling P.J."/>
        </authorList>
    </citation>
    <scope>NUCLEOTIDE SEQUENCE [LARGE SCALE GENOMIC DNA]</scope>
    <source>
        <strain evidence="8 9">ATCC 50506</strain>
    </source>
</reference>
<dbReference type="Gene3D" id="3.90.79.10">
    <property type="entry name" value="Nucleoside Triphosphate Pyrophosphohydrolase"/>
    <property type="match status" value="1"/>
</dbReference>
<comment type="catalytic activity">
    <reaction evidence="6">
        <text>isopentenyl diphosphate = dimethylallyl diphosphate</text>
        <dbReference type="Rhea" id="RHEA:23284"/>
        <dbReference type="ChEBI" id="CHEBI:57623"/>
        <dbReference type="ChEBI" id="CHEBI:128769"/>
        <dbReference type="EC" id="5.3.3.2"/>
    </reaction>
    <physiologicalReaction direction="left-to-right" evidence="6">
        <dbReference type="Rhea" id="RHEA:23285"/>
    </physiologicalReaction>
</comment>
<evidence type="ECO:0000256" key="6">
    <source>
        <dbReference type="ARBA" id="ARBA00029294"/>
    </source>
</evidence>
<dbReference type="InterPro" id="IPR011876">
    <property type="entry name" value="IsopentenylPP_isomerase_typ1"/>
</dbReference>
<dbReference type="GO" id="GO:0005737">
    <property type="term" value="C:cytoplasm"/>
    <property type="evidence" value="ECO:0007669"/>
    <property type="project" value="TreeGrafter"/>
</dbReference>
<keyword evidence="9" id="KW-1185">Reference proteome</keyword>
<dbReference type="InterPro" id="IPR015797">
    <property type="entry name" value="NUDIX_hydrolase-like_dom_sf"/>
</dbReference>
<sequence length="226" mass="26089">MDNYNRNVLLVNEEDKIVGIGKALKTHFGRHLMLHRAFSVFLFNSRNELLVQRRADEKLLFPGRWTNSVCSHPFVNDLSFTDPILDVKVHAIKRIEHELGIRGISIDNLKFVSRVVYKAAPTEKYGKVLLGNPTTQKIVRFSDPESIHDEPYSSSDFYEWEVDYVILCVSDASPCPNPKEVSETKYVSKEEFQKMIAEDFVSPWLDEISKLIDVFDIVKLCFPTDF</sequence>
<dbReference type="NCBIfam" id="TIGR02150">
    <property type="entry name" value="IPP_isom_1"/>
    <property type="match status" value="1"/>
</dbReference>
<dbReference type="RefSeq" id="XP_003072376.1">
    <property type="nucleotide sequence ID" value="XM_003072330.1"/>
</dbReference>
<dbReference type="GeneID" id="9698792"/>
<gene>
    <name evidence="8" type="ORF">Eint_020150</name>
</gene>
<dbReference type="GO" id="GO:0009240">
    <property type="term" value="P:isopentenyl diphosphate biosynthetic process"/>
    <property type="evidence" value="ECO:0007669"/>
    <property type="project" value="TreeGrafter"/>
</dbReference>
<dbReference type="HOGENOM" id="CLU_060552_0_1_1"/>
<dbReference type="PROSITE" id="PS51462">
    <property type="entry name" value="NUDIX"/>
    <property type="match status" value="1"/>
</dbReference>
<name>E0S5N1_ENCIT</name>
<evidence type="ECO:0000256" key="1">
    <source>
        <dbReference type="ARBA" id="ARBA00004826"/>
    </source>
</evidence>
<evidence type="ECO:0000256" key="2">
    <source>
        <dbReference type="ARBA" id="ARBA00007579"/>
    </source>
</evidence>
<dbReference type="KEGG" id="ein:Eint_020150"/>
<keyword evidence="4" id="KW-0414">Isoprene biosynthesis</keyword>
<dbReference type="GO" id="GO:0004452">
    <property type="term" value="F:isopentenyl-diphosphate delta-isomerase activity"/>
    <property type="evidence" value="ECO:0007669"/>
    <property type="project" value="UniProtKB-EC"/>
</dbReference>
<dbReference type="Proteomes" id="UP000002313">
    <property type="component" value="Chromosome II"/>
</dbReference>
<keyword evidence="5" id="KW-0413">Isomerase</keyword>
<evidence type="ECO:0000313" key="8">
    <source>
        <dbReference type="EMBL" id="ADM11016.1"/>
    </source>
</evidence>
<protein>
    <recommendedName>
        <fullName evidence="3">isopentenyl-diphosphate Delta-isomerase</fullName>
        <ecNumber evidence="3">5.3.3.2</ecNumber>
    </recommendedName>
</protein>
<comment type="similarity">
    <text evidence="2">Belongs to the IPP isomerase type 1 family.</text>
</comment>
<dbReference type="OrthoDB" id="510307at2759"/>
<dbReference type="SUPFAM" id="SSF55811">
    <property type="entry name" value="Nudix"/>
    <property type="match status" value="1"/>
</dbReference>
<dbReference type="PANTHER" id="PTHR10885">
    <property type="entry name" value="ISOPENTENYL-DIPHOSPHATE DELTA-ISOMERASE"/>
    <property type="match status" value="1"/>
</dbReference>